<feature type="compositionally biased region" description="Basic and acidic residues" evidence="1">
    <location>
        <begin position="22"/>
        <end position="54"/>
    </location>
</feature>
<feature type="region of interest" description="Disordered" evidence="1">
    <location>
        <begin position="1"/>
        <end position="62"/>
    </location>
</feature>
<dbReference type="Proteomes" id="UP001341281">
    <property type="component" value="Chromosome 06"/>
</dbReference>
<evidence type="ECO:0000313" key="2">
    <source>
        <dbReference type="EMBL" id="WVZ81484.1"/>
    </source>
</evidence>
<reference evidence="2 3" key="1">
    <citation type="submission" date="2024-02" db="EMBL/GenBank/DDBJ databases">
        <title>High-quality chromosome-scale genome assembly of Pensacola bahiagrass (Paspalum notatum Flugge var. saurae).</title>
        <authorList>
            <person name="Vega J.M."/>
            <person name="Podio M."/>
            <person name="Orjuela J."/>
            <person name="Siena L.A."/>
            <person name="Pessino S.C."/>
            <person name="Combes M.C."/>
            <person name="Mariac C."/>
            <person name="Albertini E."/>
            <person name="Pupilli F."/>
            <person name="Ortiz J.P.A."/>
            <person name="Leblanc O."/>
        </authorList>
    </citation>
    <scope>NUCLEOTIDE SEQUENCE [LARGE SCALE GENOMIC DNA]</scope>
    <source>
        <strain evidence="2">R1</strain>
        <tissue evidence="2">Leaf</tissue>
    </source>
</reference>
<protein>
    <submittedName>
        <fullName evidence="2">Uncharacterized protein</fullName>
    </submittedName>
</protein>
<proteinExistence type="predicted"/>
<evidence type="ECO:0000313" key="3">
    <source>
        <dbReference type="Proteomes" id="UP001341281"/>
    </source>
</evidence>
<sequence>MKESCQDSHSLKSHSKQSLPDPGERLETRVDYKNCRFGGSERKRVKTNRSDDRRHKSVTRKVVRASKTDEHFNKFIEVIKQLYIHMPLLDALQVPTYAKYFKDILANKREMPSECVSSRRPSVVQP</sequence>
<feature type="compositionally biased region" description="Basic and acidic residues" evidence="1">
    <location>
        <begin position="1"/>
        <end position="10"/>
    </location>
</feature>
<organism evidence="2 3">
    <name type="scientific">Paspalum notatum var. saurae</name>
    <dbReference type="NCBI Taxonomy" id="547442"/>
    <lineage>
        <taxon>Eukaryota</taxon>
        <taxon>Viridiplantae</taxon>
        <taxon>Streptophyta</taxon>
        <taxon>Embryophyta</taxon>
        <taxon>Tracheophyta</taxon>
        <taxon>Spermatophyta</taxon>
        <taxon>Magnoliopsida</taxon>
        <taxon>Liliopsida</taxon>
        <taxon>Poales</taxon>
        <taxon>Poaceae</taxon>
        <taxon>PACMAD clade</taxon>
        <taxon>Panicoideae</taxon>
        <taxon>Andropogonodae</taxon>
        <taxon>Paspaleae</taxon>
        <taxon>Paspalinae</taxon>
        <taxon>Paspalum</taxon>
    </lineage>
</organism>
<evidence type="ECO:0000256" key="1">
    <source>
        <dbReference type="SAM" id="MobiDB-lite"/>
    </source>
</evidence>
<name>A0AAQ3TY47_PASNO</name>
<accession>A0AAQ3TY47</accession>
<dbReference type="EMBL" id="CP144750">
    <property type="protein sequence ID" value="WVZ81484.1"/>
    <property type="molecule type" value="Genomic_DNA"/>
</dbReference>
<gene>
    <name evidence="2" type="ORF">U9M48_028857</name>
</gene>
<dbReference type="AlphaFoldDB" id="A0AAQ3TY47"/>
<keyword evidence="3" id="KW-1185">Reference proteome</keyword>